<evidence type="ECO:0000313" key="2">
    <source>
        <dbReference type="Proteomes" id="UP000279057"/>
    </source>
</evidence>
<sequence length="131" mass="14522">MYATLFIQERTQSVRNGIPMRSMGTMVFCGASFLTLLHAGVLPYTYRSARSSVGMPFLTLCVMDLRYAAYSGEDAERPERHTHAEHGQESVLRTSCSRCQEEPGAYSRCSGLTGSPDLAWSLSRMSANIRS</sequence>
<gene>
    <name evidence="1" type="ORF">ALQ74_102476</name>
</gene>
<evidence type="ECO:0000313" key="1">
    <source>
        <dbReference type="EMBL" id="RMM66216.1"/>
    </source>
</evidence>
<reference evidence="1 2" key="1">
    <citation type="submission" date="2018-08" db="EMBL/GenBank/DDBJ databases">
        <title>Recombination of ecologically and evolutionarily significant loci maintains genetic cohesion in the Pseudomonas syringae species complex.</title>
        <authorList>
            <person name="Dillon M."/>
            <person name="Thakur S."/>
            <person name="Almeida R.N.D."/>
            <person name="Weir B.S."/>
            <person name="Guttman D.S."/>
        </authorList>
    </citation>
    <scope>NUCLEOTIDE SEQUENCE [LARGE SCALE GENOMIC DNA]</scope>
    <source>
        <strain evidence="1 2">ICMP 4332</strain>
    </source>
</reference>
<protein>
    <submittedName>
        <fullName evidence="1">Uncharacterized protein</fullName>
    </submittedName>
</protein>
<dbReference type="AlphaFoldDB" id="A0A3M4MZE8"/>
<dbReference type="EMBL" id="RBOM01000095">
    <property type="protein sequence ID" value="RMM66216.1"/>
    <property type="molecule type" value="Genomic_DNA"/>
</dbReference>
<name>A0A3M4MZE8_PSESG</name>
<proteinExistence type="predicted"/>
<comment type="caution">
    <text evidence="1">The sequence shown here is derived from an EMBL/GenBank/DDBJ whole genome shotgun (WGS) entry which is preliminary data.</text>
</comment>
<organism evidence="1 2">
    <name type="scientific">Pseudomonas savastanoi pv. glycinea</name>
    <name type="common">Pseudomonas syringae pv. glycinea</name>
    <dbReference type="NCBI Taxonomy" id="318"/>
    <lineage>
        <taxon>Bacteria</taxon>
        <taxon>Pseudomonadati</taxon>
        <taxon>Pseudomonadota</taxon>
        <taxon>Gammaproteobacteria</taxon>
        <taxon>Pseudomonadales</taxon>
        <taxon>Pseudomonadaceae</taxon>
        <taxon>Pseudomonas</taxon>
    </lineage>
</organism>
<accession>A0A3M4MZE8</accession>
<dbReference type="Proteomes" id="UP000279057">
    <property type="component" value="Unassembled WGS sequence"/>
</dbReference>